<name>A0A7X0JMX5_9HYPH</name>
<dbReference type="Pfam" id="PF00701">
    <property type="entry name" value="DHDPS"/>
    <property type="match status" value="1"/>
</dbReference>
<dbReference type="InterPro" id="IPR013785">
    <property type="entry name" value="Aldolase_TIM"/>
</dbReference>
<dbReference type="PRINTS" id="PR00146">
    <property type="entry name" value="DHPICSNTHASE"/>
</dbReference>
<organism evidence="4 5">
    <name type="scientific">Rhizobium soli</name>
    <dbReference type="NCBI Taxonomy" id="424798"/>
    <lineage>
        <taxon>Bacteria</taxon>
        <taxon>Pseudomonadati</taxon>
        <taxon>Pseudomonadota</taxon>
        <taxon>Alphaproteobacteria</taxon>
        <taxon>Hyphomicrobiales</taxon>
        <taxon>Rhizobiaceae</taxon>
        <taxon>Rhizobium/Agrobacterium group</taxon>
        <taxon>Rhizobium</taxon>
    </lineage>
</organism>
<dbReference type="RefSeq" id="WP_184655681.1">
    <property type="nucleotide sequence ID" value="NZ_JACHBU010000009.1"/>
</dbReference>
<evidence type="ECO:0000313" key="5">
    <source>
        <dbReference type="Proteomes" id="UP000585437"/>
    </source>
</evidence>
<evidence type="ECO:0000313" key="4">
    <source>
        <dbReference type="EMBL" id="MBB6510523.1"/>
    </source>
</evidence>
<keyword evidence="2 4" id="KW-0456">Lyase</keyword>
<dbReference type="PANTHER" id="PTHR12128">
    <property type="entry name" value="DIHYDRODIPICOLINATE SYNTHASE"/>
    <property type="match status" value="1"/>
</dbReference>
<dbReference type="Proteomes" id="UP000585437">
    <property type="component" value="Unassembled WGS sequence"/>
</dbReference>
<dbReference type="SMART" id="SM01130">
    <property type="entry name" value="DHDPS"/>
    <property type="match status" value="1"/>
</dbReference>
<dbReference type="Gene3D" id="3.20.20.70">
    <property type="entry name" value="Aldolase class I"/>
    <property type="match status" value="1"/>
</dbReference>
<dbReference type="InterPro" id="IPR002220">
    <property type="entry name" value="DapA-like"/>
</dbReference>
<sequence length="291" mass="31598">MQRLIWFQRKITMTCFQGPGPFAITAMLTPFSATGIDVAVFETEVGRQVAVGIDGIVVHDVIGESCALEHREQDLLLRTAVRCADSQLTVIAATGSNCTAKTIERSLRAQELGAKALLLTVPYYTKPTLKGVTDHFRQIEAAVRLPILIDDDPSRTARDFGEELLVGLADLARVVGICHGPARLAHFANLKTSLRTRFKHLSRDDHSLAPFLALGGSGVISALNNIRPAPVTSPNRSVDARSTPQLDTCDVAGLKVAVSLDRPFPTDVRLPLVPLERDEEIVLRGVCAETF</sequence>
<dbReference type="SUPFAM" id="SSF51569">
    <property type="entry name" value="Aldolase"/>
    <property type="match status" value="1"/>
</dbReference>
<feature type="binding site" evidence="3">
    <location>
        <position position="220"/>
    </location>
    <ligand>
        <name>pyruvate</name>
        <dbReference type="ChEBI" id="CHEBI:15361"/>
    </ligand>
</feature>
<gene>
    <name evidence="4" type="ORF">F4695_003914</name>
</gene>
<keyword evidence="5" id="KW-1185">Reference proteome</keyword>
<dbReference type="PANTHER" id="PTHR12128:SF66">
    <property type="entry name" value="4-HYDROXY-2-OXOGLUTARATE ALDOLASE, MITOCHONDRIAL"/>
    <property type="match status" value="1"/>
</dbReference>
<proteinExistence type="inferred from homology"/>
<dbReference type="AlphaFoldDB" id="A0A7X0JMX5"/>
<dbReference type="GO" id="GO:0008840">
    <property type="term" value="F:4-hydroxy-tetrahydrodipicolinate synthase activity"/>
    <property type="evidence" value="ECO:0007669"/>
    <property type="project" value="UniProtKB-EC"/>
</dbReference>
<dbReference type="EMBL" id="JACHBU010000009">
    <property type="protein sequence ID" value="MBB6510523.1"/>
    <property type="molecule type" value="Genomic_DNA"/>
</dbReference>
<comment type="caution">
    <text evidence="4">The sequence shown here is derived from an EMBL/GenBank/DDBJ whole genome shotgun (WGS) entry which is preliminary data.</text>
</comment>
<comment type="similarity">
    <text evidence="1">Belongs to the DapA family.</text>
</comment>
<evidence type="ECO:0000256" key="1">
    <source>
        <dbReference type="ARBA" id="ARBA00007592"/>
    </source>
</evidence>
<evidence type="ECO:0000256" key="3">
    <source>
        <dbReference type="PIRSR" id="PIRSR001365-2"/>
    </source>
</evidence>
<evidence type="ECO:0000256" key="2">
    <source>
        <dbReference type="ARBA" id="ARBA00023239"/>
    </source>
</evidence>
<protein>
    <submittedName>
        <fullName evidence="4">4-hydroxy-tetrahydrodipicolinate synthase</fullName>
        <ecNumber evidence="4">4.3.3.7</ecNumber>
    </submittedName>
</protein>
<reference evidence="4 5" key="1">
    <citation type="submission" date="2020-08" db="EMBL/GenBank/DDBJ databases">
        <title>The Agave Microbiome: Exploring the role of microbial communities in plant adaptations to desert environments.</title>
        <authorList>
            <person name="Partida-Martinez L.P."/>
        </authorList>
    </citation>
    <scope>NUCLEOTIDE SEQUENCE [LARGE SCALE GENOMIC DNA]</scope>
    <source>
        <strain evidence="4 5">AS3.12</strain>
    </source>
</reference>
<accession>A0A7X0JMX5</accession>
<dbReference type="EC" id="4.3.3.7" evidence="4"/>